<comment type="function">
    <text evidence="2">Antitoxin component of a type II toxin-antitoxin (TA) system.</text>
</comment>
<dbReference type="EMBL" id="JACIFU010000006">
    <property type="protein sequence ID" value="MBB4175830.1"/>
    <property type="molecule type" value="Genomic_DNA"/>
</dbReference>
<keyword evidence="4" id="KW-1185">Reference proteome</keyword>
<evidence type="ECO:0000256" key="2">
    <source>
        <dbReference type="RuleBase" id="RU362080"/>
    </source>
</evidence>
<name>A0A7W6MB60_9RHOB</name>
<comment type="caution">
    <text evidence="3">The sequence shown here is derived from an EMBL/GenBank/DDBJ whole genome shotgun (WGS) entry which is preliminary data.</text>
</comment>
<organism evidence="3 4">
    <name type="scientific">Sulfitobacter noctilucicola</name>
    <dbReference type="NCBI Taxonomy" id="1342301"/>
    <lineage>
        <taxon>Bacteria</taxon>
        <taxon>Pseudomonadati</taxon>
        <taxon>Pseudomonadota</taxon>
        <taxon>Alphaproteobacteria</taxon>
        <taxon>Rhodobacterales</taxon>
        <taxon>Roseobacteraceae</taxon>
        <taxon>Sulfitobacter</taxon>
    </lineage>
</organism>
<reference evidence="3 4" key="1">
    <citation type="submission" date="2020-08" db="EMBL/GenBank/DDBJ databases">
        <title>Genomic Encyclopedia of Type Strains, Phase IV (KMG-IV): sequencing the most valuable type-strain genomes for metagenomic binning, comparative biology and taxonomic classification.</title>
        <authorList>
            <person name="Goeker M."/>
        </authorList>
    </citation>
    <scope>NUCLEOTIDE SEQUENCE [LARGE SCALE GENOMIC DNA]</scope>
    <source>
        <strain evidence="3 4">DSM 101015</strain>
    </source>
</reference>
<sequence length="58" mass="6378">MMDDMPKATISTLRHKTGTLLKLAKTHPILITSYGKPAFVLMSAVHYDRLSGNEAHAP</sequence>
<protein>
    <recommendedName>
        <fullName evidence="2">Antitoxin</fullName>
    </recommendedName>
</protein>
<dbReference type="SUPFAM" id="SSF143120">
    <property type="entry name" value="YefM-like"/>
    <property type="match status" value="1"/>
</dbReference>
<accession>A0A7W6MB60</accession>
<dbReference type="Pfam" id="PF02604">
    <property type="entry name" value="PhdYeFM_antitox"/>
    <property type="match status" value="1"/>
</dbReference>
<evidence type="ECO:0000256" key="1">
    <source>
        <dbReference type="ARBA" id="ARBA00009981"/>
    </source>
</evidence>
<dbReference type="AlphaFoldDB" id="A0A7W6MB60"/>
<dbReference type="Gene3D" id="3.40.1620.10">
    <property type="entry name" value="YefM-like domain"/>
    <property type="match status" value="1"/>
</dbReference>
<evidence type="ECO:0000313" key="3">
    <source>
        <dbReference type="EMBL" id="MBB4175830.1"/>
    </source>
</evidence>
<dbReference type="NCBIfam" id="TIGR01552">
    <property type="entry name" value="phd_fam"/>
    <property type="match status" value="1"/>
</dbReference>
<evidence type="ECO:0000313" key="4">
    <source>
        <dbReference type="Proteomes" id="UP000565745"/>
    </source>
</evidence>
<gene>
    <name evidence="3" type="ORF">GGR93_003638</name>
</gene>
<dbReference type="RefSeq" id="WP_081780766.1">
    <property type="nucleotide sequence ID" value="NZ_JACIFU010000006.1"/>
</dbReference>
<proteinExistence type="inferred from homology"/>
<dbReference type="InterPro" id="IPR036165">
    <property type="entry name" value="YefM-like_sf"/>
</dbReference>
<dbReference type="OrthoDB" id="165038at2"/>
<dbReference type="InterPro" id="IPR006442">
    <property type="entry name" value="Antitoxin_Phd/YefM"/>
</dbReference>
<dbReference type="Proteomes" id="UP000565745">
    <property type="component" value="Unassembled WGS sequence"/>
</dbReference>
<comment type="similarity">
    <text evidence="1 2">Belongs to the phD/YefM antitoxin family.</text>
</comment>